<dbReference type="Proteomes" id="UP000191933">
    <property type="component" value="Unassembled WGS sequence"/>
</dbReference>
<proteinExistence type="predicted"/>
<organism evidence="1 2">
    <name type="scientific">Agrobacterium genomosp. 2 str. CFBP 5494</name>
    <dbReference type="NCBI Taxonomy" id="1183436"/>
    <lineage>
        <taxon>Bacteria</taxon>
        <taxon>Pseudomonadati</taxon>
        <taxon>Pseudomonadota</taxon>
        <taxon>Alphaproteobacteria</taxon>
        <taxon>Hyphomicrobiales</taxon>
        <taxon>Rhizobiaceae</taxon>
        <taxon>Rhizobium/Agrobacterium group</taxon>
        <taxon>Agrobacterium</taxon>
        <taxon>Agrobacterium tumefaciens complex</taxon>
    </lineage>
</organism>
<gene>
    <name evidence="1" type="ORF">AGR2A_pc0021</name>
</gene>
<protein>
    <submittedName>
        <fullName evidence="1">Uncharacterized protein</fullName>
    </submittedName>
</protein>
<accession>A0A9W5F3X6</accession>
<dbReference type="EMBL" id="FBVY01000049">
    <property type="protein sequence ID" value="CUX03804.1"/>
    <property type="molecule type" value="Genomic_DNA"/>
</dbReference>
<dbReference type="AlphaFoldDB" id="A0A9W5F3X6"/>
<evidence type="ECO:0000313" key="2">
    <source>
        <dbReference type="Proteomes" id="UP000191933"/>
    </source>
</evidence>
<evidence type="ECO:0000313" key="1">
    <source>
        <dbReference type="EMBL" id="CUX03804.1"/>
    </source>
</evidence>
<sequence length="29" mass="3456">MSILVSQQNCIMKVHNEYTYDIQLANNER</sequence>
<comment type="caution">
    <text evidence="1">The sequence shown here is derived from an EMBL/GenBank/DDBJ whole genome shotgun (WGS) entry which is preliminary data.</text>
</comment>
<name>A0A9W5F3X6_9HYPH</name>
<reference evidence="1 2" key="1">
    <citation type="submission" date="2016-01" db="EMBL/GenBank/DDBJ databases">
        <authorList>
            <person name="Regsiter A."/>
            <person name="william w."/>
        </authorList>
    </citation>
    <scope>NUCLEOTIDE SEQUENCE [LARGE SCALE GENOMIC DNA]</scope>
    <source>
        <strain evidence="1 2">CFBP 5494</strain>
    </source>
</reference>
<keyword evidence="2" id="KW-1185">Reference proteome</keyword>